<proteinExistence type="predicted"/>
<organism evidence="2 3">
    <name type="scientific">Trichuris muris</name>
    <name type="common">Mouse whipworm</name>
    <dbReference type="NCBI Taxonomy" id="70415"/>
    <lineage>
        <taxon>Eukaryota</taxon>
        <taxon>Metazoa</taxon>
        <taxon>Ecdysozoa</taxon>
        <taxon>Nematoda</taxon>
        <taxon>Enoplea</taxon>
        <taxon>Dorylaimia</taxon>
        <taxon>Trichinellida</taxon>
        <taxon>Trichuridae</taxon>
        <taxon>Trichuris</taxon>
    </lineage>
</organism>
<dbReference type="AlphaFoldDB" id="A0A5S6Q7H0"/>
<keyword evidence="2" id="KW-1185">Reference proteome</keyword>
<evidence type="ECO:0000313" key="2">
    <source>
        <dbReference type="Proteomes" id="UP000046395"/>
    </source>
</evidence>
<evidence type="ECO:0000313" key="3">
    <source>
        <dbReference type="WBParaSite" id="TMUE_1000003256.1"/>
    </source>
</evidence>
<protein>
    <submittedName>
        <fullName evidence="3">HPt domain-containing protein</fullName>
    </submittedName>
</protein>
<dbReference type="Proteomes" id="UP000046395">
    <property type="component" value="Unassembled WGS sequence"/>
</dbReference>
<accession>A0A5S6Q7H0</accession>
<sequence>MDAHKRKMTNSKAYPEKKIGGAAQTTSGKESDTHATLQKRFSTIQECLDRCKDRTLNEQLRLFSHVAKGLKASTRAVEASFNMQGKHRTTDLAEGYQLLDRAEDLLGKASMQEWASRSSISQRQ</sequence>
<evidence type="ECO:0000256" key="1">
    <source>
        <dbReference type="SAM" id="MobiDB-lite"/>
    </source>
</evidence>
<feature type="compositionally biased region" description="Polar residues" evidence="1">
    <location>
        <begin position="23"/>
        <end position="34"/>
    </location>
</feature>
<feature type="region of interest" description="Disordered" evidence="1">
    <location>
        <begin position="1"/>
        <end position="34"/>
    </location>
</feature>
<dbReference type="WBParaSite" id="TMUE_1000003256.1">
    <property type="protein sequence ID" value="TMUE_1000003256.1"/>
    <property type="gene ID" value="WBGene00289573"/>
</dbReference>
<name>A0A5S6Q7H0_TRIMR</name>
<reference evidence="3" key="1">
    <citation type="submission" date="2019-12" db="UniProtKB">
        <authorList>
            <consortium name="WormBaseParasite"/>
        </authorList>
    </citation>
    <scope>IDENTIFICATION</scope>
</reference>